<gene>
    <name evidence="10" type="ORF">IRI77_33060</name>
</gene>
<keyword evidence="11" id="KW-1185">Reference proteome</keyword>
<reference evidence="10 11" key="1">
    <citation type="submission" date="2020-10" db="EMBL/GenBank/DDBJ databases">
        <title>Complete genome sequence of Paludibaculum fermentans P105T, a facultatively anaerobic acidobacterium capable of dissimilatory Fe(III) reduction.</title>
        <authorList>
            <person name="Dedysh S.N."/>
            <person name="Beletsky A.V."/>
            <person name="Kulichevskaya I.S."/>
            <person name="Mardanov A.V."/>
            <person name="Ravin N.V."/>
        </authorList>
    </citation>
    <scope>NUCLEOTIDE SEQUENCE [LARGE SCALE GENOMIC DNA]</scope>
    <source>
        <strain evidence="10 11">P105</strain>
    </source>
</reference>
<feature type="transmembrane region" description="Helical" evidence="7">
    <location>
        <begin position="102"/>
        <end position="129"/>
    </location>
</feature>
<dbReference type="GO" id="GO:0005886">
    <property type="term" value="C:plasma membrane"/>
    <property type="evidence" value="ECO:0007669"/>
    <property type="project" value="UniProtKB-SubCell"/>
</dbReference>
<dbReference type="NCBIfam" id="TIGR03434">
    <property type="entry name" value="ADOP"/>
    <property type="match status" value="1"/>
</dbReference>
<evidence type="ECO:0000256" key="2">
    <source>
        <dbReference type="ARBA" id="ARBA00022475"/>
    </source>
</evidence>
<feature type="domain" description="MacB-like periplasmic core" evidence="9">
    <location>
        <begin position="553"/>
        <end position="711"/>
    </location>
</feature>
<accession>A0A7S7SIZ5</accession>
<feature type="transmembrane region" description="Helical" evidence="7">
    <location>
        <begin position="855"/>
        <end position="876"/>
    </location>
</feature>
<evidence type="ECO:0000256" key="6">
    <source>
        <dbReference type="ARBA" id="ARBA00038076"/>
    </source>
</evidence>
<dbReference type="Proteomes" id="UP000593892">
    <property type="component" value="Chromosome"/>
</dbReference>
<name>A0A7S7SIZ5_PALFE</name>
<dbReference type="NCBIfam" id="NF038403">
    <property type="entry name" value="perm_prefix_1"/>
    <property type="match status" value="1"/>
</dbReference>
<dbReference type="Pfam" id="PF02687">
    <property type="entry name" value="FtsX"/>
    <property type="match status" value="2"/>
</dbReference>
<dbReference type="Pfam" id="PF12704">
    <property type="entry name" value="MacB_PCD"/>
    <property type="match status" value="2"/>
</dbReference>
<dbReference type="InterPro" id="IPR003838">
    <property type="entry name" value="ABC3_permease_C"/>
</dbReference>
<dbReference type="InterPro" id="IPR050250">
    <property type="entry name" value="Macrolide_Exporter_MacB"/>
</dbReference>
<evidence type="ECO:0000313" key="10">
    <source>
        <dbReference type="EMBL" id="QOY87532.1"/>
    </source>
</evidence>
<feature type="transmembrane region" description="Helical" evidence="7">
    <location>
        <begin position="367"/>
        <end position="387"/>
    </location>
</feature>
<comment type="subcellular location">
    <subcellularLocation>
        <location evidence="1">Cell membrane</location>
        <topology evidence="1">Multi-pass membrane protein</topology>
    </subcellularLocation>
</comment>
<protein>
    <submittedName>
        <fullName evidence="10">ABC transporter permease</fullName>
    </submittedName>
</protein>
<feature type="transmembrane region" description="Helical" evidence="7">
    <location>
        <begin position="823"/>
        <end position="843"/>
    </location>
</feature>
<sequence length="891" mass="97376">MTHVPMWRRWARMFGADPARDVEDELQFHLLMKVDDLVEQGWPRDEARKEAERLFGDLRSVRAMGEQMGQEMQRSKDRRDYWGEFGQDLRYALRTLRKERGFAIISVLILALGIAANTTVFSVVNAVLLRPLPFPESQNLAWLRADRGMDEQGKATAGLSAVTYTVAAFEEYQQHNKSFQSVTGFNPFYGSSEYTMTGRGEPRPVVAVMVAENFFPLLGVRPMLGRHFVHEECVKGGRLAALVSESMWRNQFGADPGLIGQTITLSKMAYTVVGVLPASFDFGAVFAPGQRMELFIPAPMAEIRNWGNTISMFGRLKPGVTVAQAQAEADVLFPQLREAHKDWYSDYASTVTGLKEFVSGKLKRSLVMLWCAVGLILLIVCVNLSNLQMARAAARSKEFAVRSALGAGRARLCRQLLTESFVLASAGGLLGLGMAYGLTFYFAHQDSIALPLLSSVTLDWVAVAWTMGIALSAALVFGLVPGLRLYSGNVQEALRSSGQGMTTGRRHERMRSTMVVSEMALACVLLIGSGLLLRSFLKVLDVDLGFQPSRAAVIKIDFDDGGKLERRGPIVQEILRNIKEIPGVESAGIVDMLPLGRNRSWGLTAKGMQYPKGTEIGAIVRIVTPGYLGVMGMRLRTGRDFTWSDGPKSDSVVIINEAASRYYWRGEDPMSRPASINGRQAKVIGVIADVRENTLEDTADPEMYLTTTQADPEGAELVIRTSQRLESLAPAIMRTLRTLNPGQPAAELRPLQHIVDRAASPRRFFVMLVTSFALLGLVLASLGIYGVISYSVTRQTQEIGIRMALGASGGQVQAKVIGNALRLAVAGAALGAVGSFVIARSIATLLYGTEPSDPLTFVGVILMLCSVALAAGYIPARRASRIHPMTALREG</sequence>
<dbReference type="InterPro" id="IPR025857">
    <property type="entry name" value="MacB_PCD"/>
</dbReference>
<evidence type="ECO:0000313" key="11">
    <source>
        <dbReference type="Proteomes" id="UP000593892"/>
    </source>
</evidence>
<evidence type="ECO:0000256" key="5">
    <source>
        <dbReference type="ARBA" id="ARBA00023136"/>
    </source>
</evidence>
<organism evidence="10 11">
    <name type="scientific">Paludibaculum fermentans</name>
    <dbReference type="NCBI Taxonomy" id="1473598"/>
    <lineage>
        <taxon>Bacteria</taxon>
        <taxon>Pseudomonadati</taxon>
        <taxon>Acidobacteriota</taxon>
        <taxon>Terriglobia</taxon>
        <taxon>Bryobacterales</taxon>
        <taxon>Bryobacteraceae</taxon>
        <taxon>Paludibaculum</taxon>
    </lineage>
</organism>
<evidence type="ECO:0000256" key="1">
    <source>
        <dbReference type="ARBA" id="ARBA00004651"/>
    </source>
</evidence>
<keyword evidence="5 7" id="KW-0472">Membrane</keyword>
<evidence type="ECO:0000256" key="3">
    <source>
        <dbReference type="ARBA" id="ARBA00022692"/>
    </source>
</evidence>
<feature type="domain" description="ABC3 transporter permease C-terminal" evidence="8">
    <location>
        <begin position="372"/>
        <end position="489"/>
    </location>
</feature>
<dbReference type="GO" id="GO:0022857">
    <property type="term" value="F:transmembrane transporter activity"/>
    <property type="evidence" value="ECO:0007669"/>
    <property type="project" value="TreeGrafter"/>
</dbReference>
<evidence type="ECO:0000256" key="4">
    <source>
        <dbReference type="ARBA" id="ARBA00022989"/>
    </source>
</evidence>
<keyword evidence="4 7" id="KW-1133">Transmembrane helix</keyword>
<keyword evidence="3 7" id="KW-0812">Transmembrane</keyword>
<feature type="domain" description="ABC3 transporter permease C-terminal" evidence="8">
    <location>
        <begin position="771"/>
        <end position="884"/>
    </location>
</feature>
<dbReference type="InterPro" id="IPR047928">
    <property type="entry name" value="Perm_prefix_1"/>
</dbReference>
<dbReference type="InterPro" id="IPR017800">
    <property type="entry name" value="ADOP"/>
</dbReference>
<dbReference type="KEGG" id="pfer:IRI77_33060"/>
<feature type="transmembrane region" description="Helical" evidence="7">
    <location>
        <begin position="421"/>
        <end position="443"/>
    </location>
</feature>
<feature type="domain" description="MacB-like periplasmic core" evidence="9">
    <location>
        <begin position="104"/>
        <end position="329"/>
    </location>
</feature>
<dbReference type="RefSeq" id="WP_194449199.1">
    <property type="nucleotide sequence ID" value="NZ_CP063849.1"/>
</dbReference>
<feature type="transmembrane region" description="Helical" evidence="7">
    <location>
        <begin position="764"/>
        <end position="788"/>
    </location>
</feature>
<dbReference type="PANTHER" id="PTHR30572:SF4">
    <property type="entry name" value="ABC TRANSPORTER PERMEASE YTRF"/>
    <property type="match status" value="1"/>
</dbReference>
<feature type="transmembrane region" description="Helical" evidence="7">
    <location>
        <begin position="515"/>
        <end position="537"/>
    </location>
</feature>
<dbReference type="EMBL" id="CP063849">
    <property type="protein sequence ID" value="QOY87532.1"/>
    <property type="molecule type" value="Genomic_DNA"/>
</dbReference>
<evidence type="ECO:0000256" key="7">
    <source>
        <dbReference type="SAM" id="Phobius"/>
    </source>
</evidence>
<evidence type="ECO:0000259" key="9">
    <source>
        <dbReference type="Pfam" id="PF12704"/>
    </source>
</evidence>
<proteinExistence type="inferred from homology"/>
<feature type="transmembrane region" description="Helical" evidence="7">
    <location>
        <begin position="463"/>
        <end position="486"/>
    </location>
</feature>
<dbReference type="PANTHER" id="PTHR30572">
    <property type="entry name" value="MEMBRANE COMPONENT OF TRANSPORTER-RELATED"/>
    <property type="match status" value="1"/>
</dbReference>
<comment type="similarity">
    <text evidence="6">Belongs to the ABC-4 integral membrane protein family.</text>
</comment>
<evidence type="ECO:0000259" key="8">
    <source>
        <dbReference type="Pfam" id="PF02687"/>
    </source>
</evidence>
<keyword evidence="2" id="KW-1003">Cell membrane</keyword>
<dbReference type="AlphaFoldDB" id="A0A7S7SIZ5"/>